<proteinExistence type="predicted"/>
<evidence type="ECO:0000313" key="1">
    <source>
        <dbReference type="EMBL" id="MXN63401.1"/>
    </source>
</evidence>
<accession>A0A7X3LQT9</accession>
<sequence>MIRGLLTGILVSVCLAGDLSAANALKVGEPAYDSSLVGGNDLRDRLENALADSLHRFKAGLDEISVKNCSIKVKKILVKRCNFRERAIARTMLINLTEVSDVEVSQIGAVKALNFRFTKKIWRIREKSYQLFQSITDVPPALLPEIDSFDRDIFIQTKKSRMVEEYLKSHGVFSASKIYTCYGYYYNEDNIGGMKIFLDYKDTSKIQKDLYALIKSCS</sequence>
<keyword evidence="2" id="KW-1185">Reference proteome</keyword>
<dbReference type="EMBL" id="WUMV01000001">
    <property type="protein sequence ID" value="MXN63401.1"/>
    <property type="molecule type" value="Genomic_DNA"/>
</dbReference>
<dbReference type="RefSeq" id="WP_160773659.1">
    <property type="nucleotide sequence ID" value="NZ_WUMV01000001.1"/>
</dbReference>
<comment type="caution">
    <text evidence="1">The sequence shown here is derived from an EMBL/GenBank/DDBJ whole genome shotgun (WGS) entry which is preliminary data.</text>
</comment>
<gene>
    <name evidence="1" type="ORF">GR183_00660</name>
</gene>
<reference evidence="1 2" key="1">
    <citation type="submission" date="2019-12" db="EMBL/GenBank/DDBJ databases">
        <authorList>
            <person name="Li M."/>
        </authorList>
    </citation>
    <scope>NUCLEOTIDE SEQUENCE [LARGE SCALE GENOMIC DNA]</scope>
    <source>
        <strain evidence="1 2">GBMRC 2046</strain>
    </source>
</reference>
<name>A0A7X3LQT9_9HYPH</name>
<dbReference type="Proteomes" id="UP000433101">
    <property type="component" value="Unassembled WGS sequence"/>
</dbReference>
<protein>
    <submittedName>
        <fullName evidence="1">Uncharacterized protein</fullName>
    </submittedName>
</protein>
<dbReference type="AlphaFoldDB" id="A0A7X3LQT9"/>
<organism evidence="1 2">
    <name type="scientific">Stappia sediminis</name>
    <dbReference type="NCBI Taxonomy" id="2692190"/>
    <lineage>
        <taxon>Bacteria</taxon>
        <taxon>Pseudomonadati</taxon>
        <taxon>Pseudomonadota</taxon>
        <taxon>Alphaproteobacteria</taxon>
        <taxon>Hyphomicrobiales</taxon>
        <taxon>Stappiaceae</taxon>
        <taxon>Stappia</taxon>
    </lineage>
</organism>
<evidence type="ECO:0000313" key="2">
    <source>
        <dbReference type="Proteomes" id="UP000433101"/>
    </source>
</evidence>